<name>A0A6P0ET85_9ACTN</name>
<dbReference type="RefSeq" id="WP_163610606.1">
    <property type="nucleotide sequence ID" value="NZ_JAAGWB010000016.1"/>
</dbReference>
<gene>
    <name evidence="2" type="ORF">G3R41_08145</name>
    <name evidence="1" type="ORF">GCU67_08145</name>
</gene>
<evidence type="ECO:0000313" key="4">
    <source>
        <dbReference type="Proteomes" id="UP000471152"/>
    </source>
</evidence>
<dbReference type="Proteomes" id="UP000468828">
    <property type="component" value="Unassembled WGS sequence"/>
</dbReference>
<reference evidence="2 4" key="2">
    <citation type="submission" date="2020-02" db="EMBL/GenBank/DDBJ databases">
        <title>The WGS of Modestobacter muralis DSM 100205.</title>
        <authorList>
            <person name="Jiang Z."/>
        </authorList>
    </citation>
    <scope>NUCLEOTIDE SEQUENCE [LARGE SCALE GENOMIC DNA]</scope>
    <source>
        <strain evidence="2 4">DSM 100205</strain>
    </source>
</reference>
<evidence type="ECO:0000313" key="3">
    <source>
        <dbReference type="Proteomes" id="UP000468828"/>
    </source>
</evidence>
<protein>
    <submittedName>
        <fullName evidence="1">Uncharacterized protein</fullName>
    </submittedName>
</protein>
<organism evidence="1 3">
    <name type="scientific">Modestobacter muralis</name>
    <dbReference type="NCBI Taxonomy" id="1608614"/>
    <lineage>
        <taxon>Bacteria</taxon>
        <taxon>Bacillati</taxon>
        <taxon>Actinomycetota</taxon>
        <taxon>Actinomycetes</taxon>
        <taxon>Geodermatophilales</taxon>
        <taxon>Geodermatophilaceae</taxon>
        <taxon>Modestobacter</taxon>
    </lineage>
</organism>
<dbReference type="AlphaFoldDB" id="A0A6P0ET85"/>
<dbReference type="EMBL" id="JAAGWB010000016">
    <property type="protein sequence ID" value="NEN50912.1"/>
    <property type="molecule type" value="Genomic_DNA"/>
</dbReference>
<accession>A0A6P0ET85</accession>
<comment type="caution">
    <text evidence="1">The sequence shown here is derived from an EMBL/GenBank/DDBJ whole genome shotgun (WGS) entry which is preliminary data.</text>
</comment>
<proteinExistence type="predicted"/>
<reference evidence="1 3" key="1">
    <citation type="submission" date="2020-01" db="EMBL/GenBank/DDBJ databases">
        <title>the WGS Modestobacter muralis CPCC 204518.</title>
        <authorList>
            <person name="Jiang Z."/>
        </authorList>
    </citation>
    <scope>NUCLEOTIDE SEQUENCE [LARGE SCALE GENOMIC DNA]</scope>
    <source>
        <strain evidence="1 3">DSM 100205</strain>
    </source>
</reference>
<dbReference type="Proteomes" id="UP000471152">
    <property type="component" value="Unassembled WGS sequence"/>
</dbReference>
<keyword evidence="3" id="KW-1185">Reference proteome</keyword>
<evidence type="ECO:0000313" key="2">
    <source>
        <dbReference type="EMBL" id="NEN50912.1"/>
    </source>
</evidence>
<evidence type="ECO:0000313" key="1">
    <source>
        <dbReference type="EMBL" id="NEK94145.1"/>
    </source>
</evidence>
<sequence>MTSSIIDQASRDHEVRRLHSAVAVAARYRGPEAAHAARQALRHALLTYDVQDALDAGLLSEEQRRDLAARLTGGQR</sequence>
<dbReference type="EMBL" id="JAAGWH010000016">
    <property type="protein sequence ID" value="NEK94145.1"/>
    <property type="molecule type" value="Genomic_DNA"/>
</dbReference>